<dbReference type="NCBIfam" id="TIGR00472">
    <property type="entry name" value="pheT_bact"/>
    <property type="match status" value="1"/>
</dbReference>
<dbReference type="GO" id="GO:0000287">
    <property type="term" value="F:magnesium ion binding"/>
    <property type="evidence" value="ECO:0007669"/>
    <property type="project" value="UniProtKB-UniRule"/>
</dbReference>
<protein>
    <recommendedName>
        <fullName evidence="15">Phenylalanine--tRNA ligase beta subunit</fullName>
        <ecNumber evidence="15">6.1.1.20</ecNumber>
    </recommendedName>
    <alternativeName>
        <fullName evidence="15">Phenylalanyl-tRNA synthetase beta subunit</fullName>
        <shortName evidence="15">PheRS</shortName>
    </alternativeName>
</protein>
<evidence type="ECO:0000256" key="3">
    <source>
        <dbReference type="ARBA" id="ARBA00011209"/>
    </source>
</evidence>
<dbReference type="InterPro" id="IPR009061">
    <property type="entry name" value="DNA-bd_dom_put_sf"/>
</dbReference>
<sequence length="853" mass="89760">MRVPVSWLLQHVDLPPDGVPSADAVGEALIRVGLEVEDVAPIPATTGPLVVGRVRSIEELTEYKKPIRYCRVDVGPEHGDTGGDAEGEGAGTRGIVCGATNFVEGDLVVVALPGAVLPGDFAIAARTTYGHVSDGMICALDELGLGDDHSGILVLPPGTADPGDDATALLGLDDAVLDIAVTPDRGYCLSVRGLARELACALDAPYGDPALLGHDLPAADGDAWPVRLEPESACRRFVARRVTDLDPTAPSPWWMRRRLLLCGVRPISLAVDVTNYVMLELGQPMHAYDASAVRGDIVVRRAAADEKITTLDDVQRALDPDDVVITDESGPIGLAGVMGGGPTEVGAGTSDVLLEAGVWDPPSVARTARRHRLPSEAARRYEREVDPAVARAATDRAAWLLAHYGGATVASGVTDEGPFSDPVPTPAPVLMALDLPDRVAGRRYERGAVVRRLSQIGCGVEVAAADPGDGGAAGLRATPPTWRPDLTRPADLVEEVLRLEGYDGIPSELPAAHPGTGLTLGQRRRRQVSRALADAGYDEVLPSPFVAPSVFDALGLDADDPRRRALRLANPLDADRALMATTLLPGLLDAVVRNVSRGLRDLALYQVGQVVRPGAEEPGSTNQAPVLPVDSRPDDAAIAEVLAGLPDQPLRVGAVLAGAWDRAGWWGPGRAADWADAIEAARLVGRVYGADLEVAADRHAPWHPGRCAALRLPDGTLVGHAGELHPKVLETLGLPARTCAMELELDRLPLVEVRPSPAVSPFPPVLLDVALVLDADVPAASVATALRDGGGDLLEDVRLFDVYTGAQVGEGKRSLAFALRLRAPDRTLTLEEASARRDAAVATAAERHGARLR</sequence>
<accession>A0A2U1F9J0</accession>
<name>A0A2U1F9J0_9PSEU</name>
<dbReference type="Gene3D" id="3.30.56.10">
    <property type="match status" value="2"/>
</dbReference>
<dbReference type="EC" id="6.1.1.20" evidence="15"/>
<evidence type="ECO:0000259" key="18">
    <source>
        <dbReference type="PROSITE" id="PS51447"/>
    </source>
</evidence>
<dbReference type="HAMAP" id="MF_00283">
    <property type="entry name" value="Phe_tRNA_synth_beta1"/>
    <property type="match status" value="1"/>
</dbReference>
<dbReference type="InterPro" id="IPR012340">
    <property type="entry name" value="NA-bd_OB-fold"/>
</dbReference>
<keyword evidence="6 15" id="KW-0436">Ligase</keyword>
<comment type="caution">
    <text evidence="20">The sequence shown here is derived from an EMBL/GenBank/DDBJ whole genome shotgun (WGS) entry which is preliminary data.</text>
</comment>
<dbReference type="FunFam" id="3.30.70.380:FF:000001">
    <property type="entry name" value="Phenylalanine--tRNA ligase beta subunit"/>
    <property type="match status" value="1"/>
</dbReference>
<organism evidence="20 21">
    <name type="scientific">Actinomycetospora cinnamomea</name>
    <dbReference type="NCBI Taxonomy" id="663609"/>
    <lineage>
        <taxon>Bacteria</taxon>
        <taxon>Bacillati</taxon>
        <taxon>Actinomycetota</taxon>
        <taxon>Actinomycetes</taxon>
        <taxon>Pseudonocardiales</taxon>
        <taxon>Pseudonocardiaceae</taxon>
        <taxon>Actinomycetospora</taxon>
    </lineage>
</organism>
<dbReference type="PANTHER" id="PTHR10947:SF0">
    <property type="entry name" value="PHENYLALANINE--TRNA LIGASE BETA SUBUNIT"/>
    <property type="match status" value="1"/>
</dbReference>
<dbReference type="PROSITE" id="PS51483">
    <property type="entry name" value="B5"/>
    <property type="match status" value="1"/>
</dbReference>
<dbReference type="GO" id="GO:0000049">
    <property type="term" value="F:tRNA binding"/>
    <property type="evidence" value="ECO:0007669"/>
    <property type="project" value="UniProtKB-UniRule"/>
</dbReference>
<dbReference type="SMART" id="SM00896">
    <property type="entry name" value="FDX-ACB"/>
    <property type="match status" value="1"/>
</dbReference>
<keyword evidence="13 15" id="KW-0030">Aminoacyl-tRNA synthetase</keyword>
<dbReference type="SUPFAM" id="SSF55681">
    <property type="entry name" value="Class II aaRS and biotin synthetases"/>
    <property type="match status" value="1"/>
</dbReference>
<comment type="similarity">
    <text evidence="2 15">Belongs to the phenylalanyl-tRNA synthetase beta subunit family. Type 1 subfamily.</text>
</comment>
<dbReference type="InterPro" id="IPR020825">
    <property type="entry name" value="Phe-tRNA_synthase-like_B3/B4"/>
</dbReference>
<dbReference type="Gene3D" id="2.40.50.140">
    <property type="entry name" value="Nucleic acid-binding proteins"/>
    <property type="match status" value="1"/>
</dbReference>
<evidence type="ECO:0000259" key="17">
    <source>
        <dbReference type="PROSITE" id="PS50886"/>
    </source>
</evidence>
<dbReference type="GO" id="GO:0005524">
    <property type="term" value="F:ATP binding"/>
    <property type="evidence" value="ECO:0007669"/>
    <property type="project" value="UniProtKB-UniRule"/>
</dbReference>
<dbReference type="OrthoDB" id="9805455at2"/>
<dbReference type="SUPFAM" id="SSF56037">
    <property type="entry name" value="PheT/TilS domain"/>
    <property type="match status" value="1"/>
</dbReference>
<dbReference type="PROSITE" id="PS50886">
    <property type="entry name" value="TRBD"/>
    <property type="match status" value="1"/>
</dbReference>
<dbReference type="InterPro" id="IPR005121">
    <property type="entry name" value="Fdx_antiC-bd"/>
</dbReference>
<feature type="domain" description="TRNA-binding" evidence="17">
    <location>
        <begin position="43"/>
        <end position="167"/>
    </location>
</feature>
<dbReference type="RefSeq" id="WP_116708874.1">
    <property type="nucleotide sequence ID" value="NZ_QEKW01000007.1"/>
</dbReference>
<dbReference type="GO" id="GO:0006432">
    <property type="term" value="P:phenylalanyl-tRNA aminoacylation"/>
    <property type="evidence" value="ECO:0007669"/>
    <property type="project" value="UniProtKB-UniRule"/>
</dbReference>
<evidence type="ECO:0000256" key="4">
    <source>
        <dbReference type="ARBA" id="ARBA00022490"/>
    </source>
</evidence>
<dbReference type="AlphaFoldDB" id="A0A2U1F9J0"/>
<dbReference type="FunFam" id="3.30.930.10:FF:000130">
    <property type="entry name" value="Phenylalanine--tRNA ligase beta subunit"/>
    <property type="match status" value="1"/>
</dbReference>
<keyword evidence="8 15" id="KW-0547">Nucleotide-binding</keyword>
<feature type="binding site" evidence="15">
    <location>
        <position position="485"/>
    </location>
    <ligand>
        <name>Mg(2+)</name>
        <dbReference type="ChEBI" id="CHEBI:18420"/>
        <note>shared with alpha subunit</note>
    </ligand>
</feature>
<dbReference type="InterPro" id="IPR041616">
    <property type="entry name" value="PheRS_beta_core"/>
</dbReference>
<dbReference type="FunFam" id="3.50.40.10:FF:000001">
    <property type="entry name" value="Phenylalanine--tRNA ligase beta subunit"/>
    <property type="match status" value="1"/>
</dbReference>
<keyword evidence="10 15" id="KW-0460">Magnesium</keyword>
<dbReference type="SUPFAM" id="SSF50249">
    <property type="entry name" value="Nucleic acid-binding proteins"/>
    <property type="match status" value="1"/>
</dbReference>
<comment type="subunit">
    <text evidence="3 15">Tetramer of two alpha and two beta subunits.</text>
</comment>
<feature type="domain" description="FDX-ACB" evidence="18">
    <location>
        <begin position="760"/>
        <end position="853"/>
    </location>
</feature>
<dbReference type="GO" id="GO:0009328">
    <property type="term" value="C:phenylalanine-tRNA ligase complex"/>
    <property type="evidence" value="ECO:0007669"/>
    <property type="project" value="TreeGrafter"/>
</dbReference>
<dbReference type="Pfam" id="PF03147">
    <property type="entry name" value="FDX-ACB"/>
    <property type="match status" value="1"/>
</dbReference>
<proteinExistence type="inferred from homology"/>
<dbReference type="Pfam" id="PF17759">
    <property type="entry name" value="tRNA_synthFbeta"/>
    <property type="match status" value="1"/>
</dbReference>
<evidence type="ECO:0000313" key="21">
    <source>
        <dbReference type="Proteomes" id="UP000245639"/>
    </source>
</evidence>
<gene>
    <name evidence="15" type="primary">pheT</name>
    <name evidence="20" type="ORF">C8D89_10717</name>
</gene>
<dbReference type="InterPro" id="IPR045060">
    <property type="entry name" value="Phe-tRNA-ligase_IIc_bsu"/>
</dbReference>
<evidence type="ECO:0000256" key="10">
    <source>
        <dbReference type="ARBA" id="ARBA00022842"/>
    </source>
</evidence>
<dbReference type="CDD" id="cd02796">
    <property type="entry name" value="tRNA_bind_bactPheRS"/>
    <property type="match status" value="1"/>
</dbReference>
<keyword evidence="21" id="KW-1185">Reference proteome</keyword>
<evidence type="ECO:0000256" key="6">
    <source>
        <dbReference type="ARBA" id="ARBA00022598"/>
    </source>
</evidence>
<comment type="subcellular location">
    <subcellularLocation>
        <location evidence="1 15">Cytoplasm</location>
    </subcellularLocation>
</comment>
<dbReference type="InterPro" id="IPR002547">
    <property type="entry name" value="tRNA-bd_dom"/>
</dbReference>
<reference evidence="20 21" key="1">
    <citation type="submission" date="2018-04" db="EMBL/GenBank/DDBJ databases">
        <title>Genomic Encyclopedia of Type Strains, Phase IV (KMG-IV): sequencing the most valuable type-strain genomes for metagenomic binning, comparative biology and taxonomic classification.</title>
        <authorList>
            <person name="Goeker M."/>
        </authorList>
    </citation>
    <scope>NUCLEOTIDE SEQUENCE [LARGE SCALE GENOMIC DNA]</scope>
    <source>
        <strain evidence="20 21">DSM 45771</strain>
    </source>
</reference>
<keyword evidence="4 15" id="KW-0963">Cytoplasm</keyword>
<dbReference type="SMART" id="SM00874">
    <property type="entry name" value="B5"/>
    <property type="match status" value="1"/>
</dbReference>
<dbReference type="Pfam" id="PF03483">
    <property type="entry name" value="B3_4"/>
    <property type="match status" value="1"/>
</dbReference>
<dbReference type="SUPFAM" id="SSF54991">
    <property type="entry name" value="Anticodon-binding domain of PheRS"/>
    <property type="match status" value="1"/>
</dbReference>
<evidence type="ECO:0000256" key="1">
    <source>
        <dbReference type="ARBA" id="ARBA00004496"/>
    </source>
</evidence>
<dbReference type="PANTHER" id="PTHR10947">
    <property type="entry name" value="PHENYLALANYL-TRNA SYNTHETASE BETA CHAIN AND LEUCINE-RICH REPEAT-CONTAINING PROTEIN 47"/>
    <property type="match status" value="1"/>
</dbReference>
<dbReference type="Pfam" id="PF01588">
    <property type="entry name" value="tRNA_bind"/>
    <property type="match status" value="1"/>
</dbReference>
<evidence type="ECO:0000313" key="20">
    <source>
        <dbReference type="EMBL" id="PVZ08855.1"/>
    </source>
</evidence>
<dbReference type="Gene3D" id="3.50.40.10">
    <property type="entry name" value="Phenylalanyl-trna Synthetase, Chain B, domain 3"/>
    <property type="match status" value="1"/>
</dbReference>
<comment type="cofactor">
    <cofactor evidence="15">
        <name>Mg(2+)</name>
        <dbReference type="ChEBI" id="CHEBI:18420"/>
    </cofactor>
    <text evidence="15">Binds 2 magnesium ions per tetramer.</text>
</comment>
<dbReference type="EMBL" id="QEKW01000007">
    <property type="protein sequence ID" value="PVZ08855.1"/>
    <property type="molecule type" value="Genomic_DNA"/>
</dbReference>
<evidence type="ECO:0000256" key="14">
    <source>
        <dbReference type="ARBA" id="ARBA00049255"/>
    </source>
</evidence>
<keyword evidence="12 15" id="KW-0648">Protein biosynthesis</keyword>
<dbReference type="SMART" id="SM00873">
    <property type="entry name" value="B3_4"/>
    <property type="match status" value="1"/>
</dbReference>
<feature type="binding site" evidence="15">
    <location>
        <position position="495"/>
    </location>
    <ligand>
        <name>Mg(2+)</name>
        <dbReference type="ChEBI" id="CHEBI:18420"/>
        <note>shared with alpha subunit</note>
    </ligand>
</feature>
<dbReference type="PROSITE" id="PS51447">
    <property type="entry name" value="FDX_ACB"/>
    <property type="match status" value="1"/>
</dbReference>
<dbReference type="InterPro" id="IPR005146">
    <property type="entry name" value="B3/B4_tRNA-bd"/>
</dbReference>
<dbReference type="CDD" id="cd00769">
    <property type="entry name" value="PheRS_beta_core"/>
    <property type="match status" value="1"/>
</dbReference>
<evidence type="ECO:0000256" key="8">
    <source>
        <dbReference type="ARBA" id="ARBA00022741"/>
    </source>
</evidence>
<keyword evidence="5 16" id="KW-0820">tRNA-binding</keyword>
<dbReference type="SUPFAM" id="SSF46955">
    <property type="entry name" value="Putative DNA-binding domain"/>
    <property type="match status" value="1"/>
</dbReference>
<dbReference type="Gene3D" id="3.30.70.380">
    <property type="entry name" value="Ferrodoxin-fold anticodon-binding domain"/>
    <property type="match status" value="1"/>
</dbReference>
<dbReference type="InterPro" id="IPR045864">
    <property type="entry name" value="aa-tRNA-synth_II/BPL/LPL"/>
</dbReference>
<keyword evidence="9 15" id="KW-0067">ATP-binding</keyword>
<keyword evidence="7 15" id="KW-0479">Metal-binding</keyword>
<evidence type="ECO:0000256" key="16">
    <source>
        <dbReference type="PROSITE-ProRule" id="PRU00209"/>
    </source>
</evidence>
<evidence type="ECO:0000256" key="2">
    <source>
        <dbReference type="ARBA" id="ARBA00008653"/>
    </source>
</evidence>
<evidence type="ECO:0000256" key="12">
    <source>
        <dbReference type="ARBA" id="ARBA00022917"/>
    </source>
</evidence>
<feature type="binding site" evidence="15">
    <location>
        <position position="494"/>
    </location>
    <ligand>
        <name>Mg(2+)</name>
        <dbReference type="ChEBI" id="CHEBI:18420"/>
        <note>shared with alpha subunit</note>
    </ligand>
</feature>
<evidence type="ECO:0000256" key="11">
    <source>
        <dbReference type="ARBA" id="ARBA00022884"/>
    </source>
</evidence>
<dbReference type="Gene3D" id="3.30.930.10">
    <property type="entry name" value="Bira Bifunctional Protein, Domain 2"/>
    <property type="match status" value="1"/>
</dbReference>
<keyword evidence="11 16" id="KW-0694">RNA-binding</keyword>
<dbReference type="InterPro" id="IPR005147">
    <property type="entry name" value="tRNA_synthase_B5-dom"/>
</dbReference>
<feature type="domain" description="B5" evidence="19">
    <location>
        <begin position="424"/>
        <end position="507"/>
    </location>
</feature>
<dbReference type="InterPro" id="IPR004532">
    <property type="entry name" value="Phe-tRNA-ligase_IIc_bsu_bact"/>
</dbReference>
<evidence type="ECO:0000256" key="9">
    <source>
        <dbReference type="ARBA" id="ARBA00022840"/>
    </source>
</evidence>
<dbReference type="InterPro" id="IPR036690">
    <property type="entry name" value="Fdx_antiC-bd_sf"/>
</dbReference>
<dbReference type="InterPro" id="IPR033714">
    <property type="entry name" value="tRNA_bind_bactPheRS"/>
</dbReference>
<evidence type="ECO:0000259" key="19">
    <source>
        <dbReference type="PROSITE" id="PS51483"/>
    </source>
</evidence>
<evidence type="ECO:0000256" key="7">
    <source>
        <dbReference type="ARBA" id="ARBA00022723"/>
    </source>
</evidence>
<feature type="binding site" evidence="15">
    <location>
        <position position="491"/>
    </location>
    <ligand>
        <name>Mg(2+)</name>
        <dbReference type="ChEBI" id="CHEBI:18420"/>
        <note>shared with alpha subunit</note>
    </ligand>
</feature>
<evidence type="ECO:0000256" key="13">
    <source>
        <dbReference type="ARBA" id="ARBA00023146"/>
    </source>
</evidence>
<evidence type="ECO:0000256" key="15">
    <source>
        <dbReference type="HAMAP-Rule" id="MF_00283"/>
    </source>
</evidence>
<comment type="catalytic activity">
    <reaction evidence="14 15">
        <text>tRNA(Phe) + L-phenylalanine + ATP = L-phenylalanyl-tRNA(Phe) + AMP + diphosphate + H(+)</text>
        <dbReference type="Rhea" id="RHEA:19413"/>
        <dbReference type="Rhea" id="RHEA-COMP:9668"/>
        <dbReference type="Rhea" id="RHEA-COMP:9699"/>
        <dbReference type="ChEBI" id="CHEBI:15378"/>
        <dbReference type="ChEBI" id="CHEBI:30616"/>
        <dbReference type="ChEBI" id="CHEBI:33019"/>
        <dbReference type="ChEBI" id="CHEBI:58095"/>
        <dbReference type="ChEBI" id="CHEBI:78442"/>
        <dbReference type="ChEBI" id="CHEBI:78531"/>
        <dbReference type="ChEBI" id="CHEBI:456215"/>
        <dbReference type="EC" id="6.1.1.20"/>
    </reaction>
</comment>
<dbReference type="GO" id="GO:0004826">
    <property type="term" value="F:phenylalanine-tRNA ligase activity"/>
    <property type="evidence" value="ECO:0007669"/>
    <property type="project" value="UniProtKB-UniRule"/>
</dbReference>
<dbReference type="Proteomes" id="UP000245639">
    <property type="component" value="Unassembled WGS sequence"/>
</dbReference>
<dbReference type="Pfam" id="PF03484">
    <property type="entry name" value="B5"/>
    <property type="match status" value="1"/>
</dbReference>
<evidence type="ECO:0000256" key="5">
    <source>
        <dbReference type="ARBA" id="ARBA00022555"/>
    </source>
</evidence>